<dbReference type="GO" id="GO:0006644">
    <property type="term" value="P:phospholipid metabolic process"/>
    <property type="evidence" value="ECO:0007669"/>
    <property type="project" value="TreeGrafter"/>
</dbReference>
<dbReference type="WBParaSite" id="ACRNAN_scaffold3000.g22379.t1">
    <property type="protein sequence ID" value="ACRNAN_scaffold3000.g22379.t1"/>
    <property type="gene ID" value="ACRNAN_scaffold3000.g22379"/>
</dbReference>
<sequence>MMLYFLLLSIFFVTSNAVMDLGAPGYTCDPSLMAPSAVKPTNVHAVRPADINLVMAMGDSLTAGYCTDDTSGCHLEYRGLSFGGGGDRGLDNHITISRKTQAELSQIAIEYQQAEKAIEQSGDFDTTDDFTLVVQPWFANATLPYFANGTVNRAWWAVDCYHFSSYGHALLSSWYWKNLLQPVGDKISNANLTVPALPLACPDPSCPYIRTTKNSMNCQQFNGTCVSNGGSCTTGAQCCGGLCFNLQCM</sequence>
<dbReference type="GO" id="GO:0004620">
    <property type="term" value="F:phospholipase activity"/>
    <property type="evidence" value="ECO:0007669"/>
    <property type="project" value="InterPro"/>
</dbReference>
<dbReference type="PANTHER" id="PTHR21325:SF44">
    <property type="entry name" value="TRIACYLGLYCEROL LIPASE"/>
    <property type="match status" value="1"/>
</dbReference>
<evidence type="ECO:0000256" key="1">
    <source>
        <dbReference type="SAM" id="SignalP"/>
    </source>
</evidence>
<dbReference type="Proteomes" id="UP000887540">
    <property type="component" value="Unplaced"/>
</dbReference>
<dbReference type="InterPro" id="IPR038885">
    <property type="entry name" value="PLB1"/>
</dbReference>
<reference evidence="3" key="1">
    <citation type="submission" date="2022-11" db="UniProtKB">
        <authorList>
            <consortium name="WormBaseParasite"/>
        </authorList>
    </citation>
    <scope>IDENTIFICATION</scope>
</reference>
<dbReference type="InterPro" id="IPR008265">
    <property type="entry name" value="Lipase_GDSL_AS"/>
</dbReference>
<dbReference type="PROSITE" id="PS01098">
    <property type="entry name" value="LIPASE_GDSL_SER"/>
    <property type="match status" value="1"/>
</dbReference>
<dbReference type="AlphaFoldDB" id="A0A914DLL9"/>
<accession>A0A914DLL9</accession>
<protein>
    <submittedName>
        <fullName evidence="3">Uncharacterized protein</fullName>
    </submittedName>
</protein>
<dbReference type="PANTHER" id="PTHR21325">
    <property type="entry name" value="PHOSPHOLIPASE B, PLB1"/>
    <property type="match status" value="1"/>
</dbReference>
<name>A0A914DLL9_9BILA</name>
<feature type="chain" id="PRO_5037711303" evidence="1">
    <location>
        <begin position="18"/>
        <end position="249"/>
    </location>
</feature>
<keyword evidence="2" id="KW-1185">Reference proteome</keyword>
<feature type="signal peptide" evidence="1">
    <location>
        <begin position="1"/>
        <end position="17"/>
    </location>
</feature>
<evidence type="ECO:0000313" key="3">
    <source>
        <dbReference type="WBParaSite" id="ACRNAN_scaffold3000.g22379.t1"/>
    </source>
</evidence>
<evidence type="ECO:0000313" key="2">
    <source>
        <dbReference type="Proteomes" id="UP000887540"/>
    </source>
</evidence>
<proteinExistence type="predicted"/>
<keyword evidence="1" id="KW-0732">Signal</keyword>
<organism evidence="2 3">
    <name type="scientific">Acrobeloides nanus</name>
    <dbReference type="NCBI Taxonomy" id="290746"/>
    <lineage>
        <taxon>Eukaryota</taxon>
        <taxon>Metazoa</taxon>
        <taxon>Ecdysozoa</taxon>
        <taxon>Nematoda</taxon>
        <taxon>Chromadorea</taxon>
        <taxon>Rhabditida</taxon>
        <taxon>Tylenchina</taxon>
        <taxon>Cephalobomorpha</taxon>
        <taxon>Cephaloboidea</taxon>
        <taxon>Cephalobidae</taxon>
        <taxon>Acrobeloides</taxon>
    </lineage>
</organism>